<dbReference type="AlphaFoldDB" id="A0A8C3VPQ1"/>
<evidence type="ECO:0000313" key="1">
    <source>
        <dbReference type="Ensembl" id="ENSCWAP00000002172.1"/>
    </source>
</evidence>
<dbReference type="Proteomes" id="UP000694540">
    <property type="component" value="Unplaced"/>
</dbReference>
<sequence>MAEDHGLSNGDGPVQVTQGLELLISVIAQDVILLDGVQRLLLTLQFDDIWVWDHFLGKLPDRVFEGGREKQHLAVPGQHPAREGPGVGYHHVCLIQNKHLDLLGVNELELGAPVQNGPRGANDNVLTDLLTSFHCGDKMCSMVKFAHLLNHFSCLKRQFISRFPNSHLGVSLCWFHPA</sequence>
<name>A0A8C3VPQ1_9CETA</name>
<keyword evidence="2" id="KW-1185">Reference proteome</keyword>
<proteinExistence type="predicted"/>
<protein>
    <submittedName>
        <fullName evidence="1">Uncharacterized protein</fullName>
    </submittedName>
</protein>
<dbReference type="Ensembl" id="ENSCWAT00000002368.1">
    <property type="protein sequence ID" value="ENSCWAP00000002172.1"/>
    <property type="gene ID" value="ENSCWAG00000001756.1"/>
</dbReference>
<dbReference type="GeneTree" id="ENSGT01080000257453"/>
<reference evidence="1" key="2">
    <citation type="submission" date="2025-09" db="UniProtKB">
        <authorList>
            <consortium name="Ensembl"/>
        </authorList>
    </citation>
    <scope>IDENTIFICATION</scope>
</reference>
<dbReference type="AntiFam" id="ANF00149">
    <property type="entry name" value="Shadow ORF (opposite cshA)"/>
</dbReference>
<organism evidence="1 2">
    <name type="scientific">Catagonus wagneri</name>
    <name type="common">Chacoan peccary</name>
    <dbReference type="NCBI Taxonomy" id="51154"/>
    <lineage>
        <taxon>Eukaryota</taxon>
        <taxon>Metazoa</taxon>
        <taxon>Chordata</taxon>
        <taxon>Craniata</taxon>
        <taxon>Vertebrata</taxon>
        <taxon>Euteleostomi</taxon>
        <taxon>Mammalia</taxon>
        <taxon>Eutheria</taxon>
        <taxon>Laurasiatheria</taxon>
        <taxon>Artiodactyla</taxon>
        <taxon>Suina</taxon>
        <taxon>Tayassuidae</taxon>
        <taxon>Catagonus</taxon>
    </lineage>
</organism>
<reference evidence="1" key="1">
    <citation type="submission" date="2025-08" db="UniProtKB">
        <authorList>
            <consortium name="Ensembl"/>
        </authorList>
    </citation>
    <scope>IDENTIFICATION</scope>
</reference>
<evidence type="ECO:0000313" key="2">
    <source>
        <dbReference type="Proteomes" id="UP000694540"/>
    </source>
</evidence>
<accession>A0A8C3VPQ1</accession>